<evidence type="ECO:0000313" key="2">
    <source>
        <dbReference type="EMBL" id="KAK4650610.1"/>
    </source>
</evidence>
<feature type="compositionally biased region" description="Polar residues" evidence="1">
    <location>
        <begin position="43"/>
        <end position="55"/>
    </location>
</feature>
<evidence type="ECO:0000313" key="3">
    <source>
        <dbReference type="Proteomes" id="UP001323405"/>
    </source>
</evidence>
<dbReference type="RefSeq" id="XP_062739585.1">
    <property type="nucleotide sequence ID" value="XM_062884323.1"/>
</dbReference>
<proteinExistence type="predicted"/>
<name>A0ABR0G4C9_9PEZI</name>
<protein>
    <submittedName>
        <fullName evidence="2">Uncharacterized protein</fullName>
    </submittedName>
</protein>
<dbReference type="GeneID" id="87904155"/>
<feature type="region of interest" description="Disordered" evidence="1">
    <location>
        <begin position="36"/>
        <end position="55"/>
    </location>
</feature>
<reference evidence="2 3" key="1">
    <citation type="journal article" date="2023" name="bioRxiv">
        <title>High-quality genome assemblies of four members of thePodospora anserinaspecies complex.</title>
        <authorList>
            <person name="Ament-Velasquez S.L."/>
            <person name="Vogan A.A."/>
            <person name="Wallerman O."/>
            <person name="Hartmann F."/>
            <person name="Gautier V."/>
            <person name="Silar P."/>
            <person name="Giraud T."/>
            <person name="Johannesson H."/>
        </authorList>
    </citation>
    <scope>NUCLEOTIDE SEQUENCE [LARGE SCALE GENOMIC DNA]</scope>
    <source>
        <strain evidence="2 3">CBS 415.72m</strain>
    </source>
</reference>
<dbReference type="EMBL" id="JAFFHA010000009">
    <property type="protein sequence ID" value="KAK4650610.1"/>
    <property type="molecule type" value="Genomic_DNA"/>
</dbReference>
<gene>
    <name evidence="2" type="ORF">QC762_0111780</name>
</gene>
<evidence type="ECO:0000256" key="1">
    <source>
        <dbReference type="SAM" id="MobiDB-lite"/>
    </source>
</evidence>
<comment type="caution">
    <text evidence="2">The sequence shown here is derived from an EMBL/GenBank/DDBJ whole genome shotgun (WGS) entry which is preliminary data.</text>
</comment>
<accession>A0ABR0G4C9</accession>
<organism evidence="2 3">
    <name type="scientific">Podospora pseudocomata</name>
    <dbReference type="NCBI Taxonomy" id="2093779"/>
    <lineage>
        <taxon>Eukaryota</taxon>
        <taxon>Fungi</taxon>
        <taxon>Dikarya</taxon>
        <taxon>Ascomycota</taxon>
        <taxon>Pezizomycotina</taxon>
        <taxon>Sordariomycetes</taxon>
        <taxon>Sordariomycetidae</taxon>
        <taxon>Sordariales</taxon>
        <taxon>Podosporaceae</taxon>
        <taxon>Podospora</taxon>
    </lineage>
</organism>
<keyword evidence="3" id="KW-1185">Reference proteome</keyword>
<sequence length="94" mass="10350">MSALKPERGRLRLIKGSASIARVSLEKSSVDRCCEREQGATRAANQGFQGPSQANPLALSTDPTIIYLDFNVYFAYETNVDDAWIPLMNMDIGP</sequence>
<dbReference type="Proteomes" id="UP001323405">
    <property type="component" value="Unassembled WGS sequence"/>
</dbReference>